<comment type="caution">
    <text evidence="2">The sequence shown here is derived from an EMBL/GenBank/DDBJ whole genome shotgun (WGS) entry which is preliminary data.</text>
</comment>
<evidence type="ECO:0000259" key="1">
    <source>
        <dbReference type="Pfam" id="PF02602"/>
    </source>
</evidence>
<dbReference type="PANTHER" id="PTHR12390">
    <property type="entry name" value="UROPORPHYRINOGEN III SYNTHASE"/>
    <property type="match status" value="1"/>
</dbReference>
<dbReference type="GO" id="GO:0005829">
    <property type="term" value="C:cytosol"/>
    <property type="evidence" value="ECO:0007669"/>
    <property type="project" value="TreeGrafter"/>
</dbReference>
<evidence type="ECO:0000313" key="3">
    <source>
        <dbReference type="Proteomes" id="UP000637906"/>
    </source>
</evidence>
<keyword evidence="3" id="KW-1185">Reference proteome</keyword>
<name>A0A8J3HP40_9RICK</name>
<dbReference type="GO" id="GO:0004852">
    <property type="term" value="F:uroporphyrinogen-III synthase activity"/>
    <property type="evidence" value="ECO:0007669"/>
    <property type="project" value="InterPro"/>
</dbReference>
<dbReference type="Pfam" id="PF02602">
    <property type="entry name" value="HEM4"/>
    <property type="match status" value="1"/>
</dbReference>
<proteinExistence type="predicted"/>
<dbReference type="InterPro" id="IPR036108">
    <property type="entry name" value="4pyrrol_syn_uPrphyn_synt_sf"/>
</dbReference>
<gene>
    <name evidence="2" type="ORF">sL5_04620</name>
</gene>
<dbReference type="CDD" id="cd06578">
    <property type="entry name" value="HemD"/>
    <property type="match status" value="1"/>
</dbReference>
<dbReference type="Gene3D" id="3.40.50.10090">
    <property type="match status" value="2"/>
</dbReference>
<dbReference type="InterPro" id="IPR003754">
    <property type="entry name" value="4pyrrol_synth_uPrphyn_synth"/>
</dbReference>
<accession>A0A8J3HP40</accession>
<protein>
    <recommendedName>
        <fullName evidence="1">Tetrapyrrole biosynthesis uroporphyrinogen III synthase domain-containing protein</fullName>
    </recommendedName>
</protein>
<dbReference type="InterPro" id="IPR039793">
    <property type="entry name" value="UROS/Hem4"/>
</dbReference>
<dbReference type="GO" id="GO:0006780">
    <property type="term" value="P:uroporphyrinogen III biosynthetic process"/>
    <property type="evidence" value="ECO:0007669"/>
    <property type="project" value="InterPro"/>
</dbReference>
<reference evidence="2 3" key="1">
    <citation type="journal article" date="2021" name="Microb. Ecol.">
        <title>Candidatus Mesenet longicola: Novel Endosymbionts of Brontispa longissima that Induce Cytoplasmic Incompatibility.</title>
        <authorList>
            <person name="Takano S."/>
            <person name="Gotoh Y."/>
            <person name="Hayashi T."/>
        </authorList>
    </citation>
    <scope>NUCLEOTIDE SEQUENCE [LARGE SCALE GENOMIC DNA]</scope>
    <source>
        <strain evidence="2">L5</strain>
    </source>
</reference>
<dbReference type="SUPFAM" id="SSF69618">
    <property type="entry name" value="HemD-like"/>
    <property type="match status" value="1"/>
</dbReference>
<sequence length="247" mass="28362">MALLLTRPLLDSKKTKSILEKYGYKVHIEPMFKIKYLETKLAQDFDVIVSTSSNSIRALSKISQKRNYPIITVGNSTMKIAKELGFANVASANGNVSDLILYIKEHYSQDLKFLYVRGKEISFNLKKALTDKGITVEEAILYESIDREKLTKRCKEFLLADLIREALFFSARTAKIFCSLVEKSNLLDHIRNTTAYSMSEKITENLAHYRWKNIITSNQPTQESMLNCIVKFKKRTLEPVSKFTNLV</sequence>
<dbReference type="EMBL" id="BNGU01000015">
    <property type="protein sequence ID" value="GHM59469.1"/>
    <property type="molecule type" value="Genomic_DNA"/>
</dbReference>
<organism evidence="2 3">
    <name type="scientific">Candidatus Mesenet longicola</name>
    <dbReference type="NCBI Taxonomy" id="1892558"/>
    <lineage>
        <taxon>Bacteria</taxon>
        <taxon>Pseudomonadati</taxon>
        <taxon>Pseudomonadota</taxon>
        <taxon>Alphaproteobacteria</taxon>
        <taxon>Rickettsiales</taxon>
        <taxon>Anaplasmataceae</taxon>
        <taxon>Candidatus Mesenet</taxon>
    </lineage>
</organism>
<dbReference type="AlphaFoldDB" id="A0A8J3HP40"/>
<dbReference type="PANTHER" id="PTHR12390:SF0">
    <property type="entry name" value="UROPORPHYRINOGEN-III SYNTHASE"/>
    <property type="match status" value="1"/>
</dbReference>
<feature type="domain" description="Tetrapyrrole biosynthesis uroporphyrinogen III synthase" evidence="1">
    <location>
        <begin position="15"/>
        <end position="226"/>
    </location>
</feature>
<evidence type="ECO:0000313" key="2">
    <source>
        <dbReference type="EMBL" id="GHM59469.1"/>
    </source>
</evidence>
<dbReference type="Proteomes" id="UP000637906">
    <property type="component" value="Unassembled WGS sequence"/>
</dbReference>